<dbReference type="PROSITE" id="PS51475">
    <property type="entry name" value="PROTEASOME_ALPHA_2"/>
    <property type="match status" value="1"/>
</dbReference>
<keyword evidence="7 12" id="KW-0647">Proteasome</keyword>
<dbReference type="GO" id="GO:0005634">
    <property type="term" value="C:nucleus"/>
    <property type="evidence" value="ECO:0007669"/>
    <property type="project" value="UniProtKB-SubCell"/>
</dbReference>
<dbReference type="Proteomes" id="UP001054889">
    <property type="component" value="Unassembled WGS sequence"/>
</dbReference>
<keyword evidence="6" id="KW-0677">Repeat</keyword>
<dbReference type="PROSITE" id="PS51375">
    <property type="entry name" value="PPR"/>
    <property type="match status" value="9"/>
</dbReference>
<dbReference type="PANTHER" id="PTHR46862">
    <property type="entry name" value="OS07G0661900 PROTEIN"/>
    <property type="match status" value="1"/>
</dbReference>
<gene>
    <name evidence="15" type="primary">gb19011</name>
    <name evidence="15" type="ORF">PR202_gb19011</name>
</gene>
<feature type="region of interest" description="Disordered" evidence="13">
    <location>
        <begin position="96"/>
        <end position="136"/>
    </location>
</feature>
<dbReference type="InterPro" id="IPR011990">
    <property type="entry name" value="TPR-like_helical_dom_sf"/>
</dbReference>
<evidence type="ECO:0000256" key="9">
    <source>
        <dbReference type="ARBA" id="ARBA00023242"/>
    </source>
</evidence>
<evidence type="ECO:0000256" key="1">
    <source>
        <dbReference type="ARBA" id="ARBA00002000"/>
    </source>
</evidence>
<accession>A0AAV5F4W8</accession>
<name>A0AAV5F4W8_ELECO</name>
<feature type="repeat" description="PPR" evidence="11">
    <location>
        <begin position="255"/>
        <end position="289"/>
    </location>
</feature>
<dbReference type="SUPFAM" id="SSF56235">
    <property type="entry name" value="N-terminal nucleophile aminohydrolases (Ntn hydrolases)"/>
    <property type="match status" value="1"/>
</dbReference>
<feature type="repeat" description="PPR" evidence="11">
    <location>
        <begin position="360"/>
        <end position="394"/>
    </location>
</feature>
<dbReference type="FunFam" id="3.60.20.10:FF:000007">
    <property type="entry name" value="Proteasome subunit alpha type"/>
    <property type="match status" value="1"/>
</dbReference>
<feature type="repeat" description="PPR" evidence="11">
    <location>
        <begin position="325"/>
        <end position="359"/>
    </location>
</feature>
<dbReference type="InterPro" id="IPR029055">
    <property type="entry name" value="Ntn_hydrolases_N"/>
</dbReference>
<evidence type="ECO:0000256" key="11">
    <source>
        <dbReference type="PROSITE-ProRule" id="PRU00708"/>
    </source>
</evidence>
<comment type="subunit">
    <text evidence="10">The 26S proteasome consists of a 20S proteasome core and two 19S regulatory subunits. The 20S proteasome core is composed of 28 subunits that are arranged in four stacked rings, resulting in a barrel-shaped structure. The two end rings are each formed by seven alpha subunits, and the two central rings are each formed by seven beta subunits. The catalytic chamber with the active sites is on the inside of the barrel.</text>
</comment>
<feature type="repeat" description="PPR" evidence="11">
    <location>
        <begin position="290"/>
        <end position="324"/>
    </location>
</feature>
<evidence type="ECO:0000256" key="4">
    <source>
        <dbReference type="ARBA" id="ARBA00021338"/>
    </source>
</evidence>
<feature type="repeat" description="PPR" evidence="11">
    <location>
        <begin position="431"/>
        <end position="465"/>
    </location>
</feature>
<dbReference type="Pfam" id="PF00227">
    <property type="entry name" value="Proteasome"/>
    <property type="match status" value="1"/>
</dbReference>
<evidence type="ECO:0000256" key="2">
    <source>
        <dbReference type="ARBA" id="ARBA00004123"/>
    </source>
</evidence>
<dbReference type="InterPro" id="IPR057027">
    <property type="entry name" value="TPR_mt"/>
</dbReference>
<dbReference type="Pfam" id="PF01535">
    <property type="entry name" value="PPR"/>
    <property type="match status" value="2"/>
</dbReference>
<feature type="domain" description="Pentatricopeptide repeat-containing protein-mitochondrial" evidence="14">
    <location>
        <begin position="166"/>
        <end position="278"/>
    </location>
</feature>
<dbReference type="Pfam" id="PF13041">
    <property type="entry name" value="PPR_2"/>
    <property type="match status" value="3"/>
</dbReference>
<protein>
    <recommendedName>
        <fullName evidence="4">Proteasome subunit alpha type-3</fullName>
    </recommendedName>
</protein>
<sequence length="825" mass="91882">MATVWSGCSTSCGSFGQELPLRGNRRGDATRFRPRNGGRCRGDECLQVKAPNSTMVTAGVCVCKAAPCVLDSEVAGKEDARVGVWGADAEVYGADGFDGGKMRRPRRRPVRQPAVVEKREVASSPRASQRGSKSEYGRSRLHFLEERDEETLSKRMIKLSQSNKIRSATELFDSMRASGLQPSAHACNSLLACFVRQSSLRDAMKMFEYMKGKGMATGHTYTLILKTVASTDGYLSALQMFHEIQEEEDSKKMVDVIVYNTMISACGRAKDWRQVDKLWRSLEENSLNGTLMTYDLLVSTFVQCGQSELAIAAYQEMLLKRLKPSEDIMKAIIATCTKEGNWEFALTTFSRMLSAGMKPNIILLNSMINALGKAGQDELAFRMYHMLTSSGLKPDQYTWSALLSALYRSGRYWDTLNLFQGIKANHPSVSNDHLYNIALMSCERLGQWEYGLQLLWMMEKSGLKISAVSYNHVIRACEVACKPKVALKVYHRMTHQGCSPDTFTLLSIIRTCIWGSLWNEVEDILQGSTNIVSLMFSAKPWEQLVPNKFQEVAPDSSIYNAVIHGLCLRGKVELANKVYTEMRSLGLTPDGKTSCGVENTKLVDNEQHRNRTVVGIKCKDGIVLGVEKLVTSKMMLEGSNRRIHSVHRHSGLAVAGLAADGRQIVSRAKSEAASYEKVYGEPISVKELADRVSSYVHLCTLYWWLRPFGCGVILGGYDRDGPQLYMIEPSGLSHKYFGAALGKGRQAAKTEIEKLKLSELTCREGIVEVAKIIYGVHDEAKDKAFELELSWICDESNRQHQKVPNDLLEQAKVAAQAALEEMDAD</sequence>
<evidence type="ECO:0000256" key="3">
    <source>
        <dbReference type="ARBA" id="ARBA00004496"/>
    </source>
</evidence>
<feature type="repeat" description="PPR" evidence="11">
    <location>
        <begin position="183"/>
        <end position="217"/>
    </location>
</feature>
<dbReference type="EMBL" id="BQKI01000082">
    <property type="protein sequence ID" value="GJN30684.1"/>
    <property type="molecule type" value="Genomic_DNA"/>
</dbReference>
<evidence type="ECO:0000256" key="13">
    <source>
        <dbReference type="SAM" id="MobiDB-lite"/>
    </source>
</evidence>
<comment type="subcellular location">
    <subcellularLocation>
        <location evidence="3">Cytoplasm</location>
    </subcellularLocation>
    <subcellularLocation>
        <location evidence="2">Nucleus</location>
    </subcellularLocation>
</comment>
<reference evidence="15" key="1">
    <citation type="journal article" date="2018" name="DNA Res.">
        <title>Multiple hybrid de novo genome assembly of finger millet, an orphan allotetraploid crop.</title>
        <authorList>
            <person name="Hatakeyama M."/>
            <person name="Aluri S."/>
            <person name="Balachadran M.T."/>
            <person name="Sivarajan S.R."/>
            <person name="Patrignani A."/>
            <person name="Gruter S."/>
            <person name="Poveda L."/>
            <person name="Shimizu-Inatsugi R."/>
            <person name="Baeten J."/>
            <person name="Francoijs K.J."/>
            <person name="Nataraja K.N."/>
            <person name="Reddy Y.A.N."/>
            <person name="Phadnis S."/>
            <person name="Ravikumar R.L."/>
            <person name="Schlapbach R."/>
            <person name="Sreeman S.M."/>
            <person name="Shimizu K.K."/>
        </authorList>
    </citation>
    <scope>NUCLEOTIDE SEQUENCE</scope>
</reference>
<dbReference type="Pfam" id="PF23276">
    <property type="entry name" value="TPR_24"/>
    <property type="match status" value="1"/>
</dbReference>
<keyword evidence="16" id="KW-1185">Reference proteome</keyword>
<dbReference type="InterPro" id="IPR002885">
    <property type="entry name" value="PPR_rpt"/>
</dbReference>
<dbReference type="InterPro" id="IPR001353">
    <property type="entry name" value="Proteasome_sua/b"/>
</dbReference>
<feature type="repeat" description="PPR" evidence="11">
    <location>
        <begin position="148"/>
        <end position="182"/>
    </location>
</feature>
<dbReference type="GO" id="GO:0019773">
    <property type="term" value="C:proteasome core complex, alpha-subunit complex"/>
    <property type="evidence" value="ECO:0007669"/>
    <property type="project" value="UniProtKB-UniRule"/>
</dbReference>
<feature type="repeat" description="PPR" evidence="11">
    <location>
        <begin position="555"/>
        <end position="589"/>
    </location>
</feature>
<evidence type="ECO:0000256" key="6">
    <source>
        <dbReference type="ARBA" id="ARBA00022737"/>
    </source>
</evidence>
<keyword evidence="5" id="KW-0963">Cytoplasm</keyword>
<reference evidence="15" key="2">
    <citation type="submission" date="2021-12" db="EMBL/GenBank/DDBJ databases">
        <title>Resequencing data analysis of finger millet.</title>
        <authorList>
            <person name="Hatakeyama M."/>
            <person name="Aluri S."/>
            <person name="Balachadran M.T."/>
            <person name="Sivarajan S.R."/>
            <person name="Poveda L."/>
            <person name="Shimizu-Inatsugi R."/>
            <person name="Schlapbach R."/>
            <person name="Sreeman S.M."/>
            <person name="Shimizu K.K."/>
        </authorList>
    </citation>
    <scope>NUCLEOTIDE SEQUENCE</scope>
</reference>
<dbReference type="CDD" id="cd03751">
    <property type="entry name" value="proteasome_alpha_type_3"/>
    <property type="match status" value="1"/>
</dbReference>
<evidence type="ECO:0000256" key="8">
    <source>
        <dbReference type="ARBA" id="ARBA00022946"/>
    </source>
</evidence>
<keyword evidence="8" id="KW-0809">Transit peptide</keyword>
<dbReference type="GO" id="GO:0051603">
    <property type="term" value="P:proteolysis involved in protein catabolic process"/>
    <property type="evidence" value="ECO:0007669"/>
    <property type="project" value="InterPro"/>
</dbReference>
<comment type="similarity">
    <text evidence="12">Belongs to the peptidase T1A family.</text>
</comment>
<dbReference type="PANTHER" id="PTHR46862:SF5">
    <property type="entry name" value="OS02G0170000 PROTEIN"/>
    <property type="match status" value="1"/>
</dbReference>
<dbReference type="Gene3D" id="3.60.20.10">
    <property type="entry name" value="Glutamine Phosphoribosylpyrophosphate, subunit 1, domain 1"/>
    <property type="match status" value="1"/>
</dbReference>
<evidence type="ECO:0000256" key="10">
    <source>
        <dbReference type="ARBA" id="ARBA00026071"/>
    </source>
</evidence>
<organism evidence="15 16">
    <name type="scientific">Eleusine coracana subsp. coracana</name>
    <dbReference type="NCBI Taxonomy" id="191504"/>
    <lineage>
        <taxon>Eukaryota</taxon>
        <taxon>Viridiplantae</taxon>
        <taxon>Streptophyta</taxon>
        <taxon>Embryophyta</taxon>
        <taxon>Tracheophyta</taxon>
        <taxon>Spermatophyta</taxon>
        <taxon>Magnoliopsida</taxon>
        <taxon>Liliopsida</taxon>
        <taxon>Poales</taxon>
        <taxon>Poaceae</taxon>
        <taxon>PACMAD clade</taxon>
        <taxon>Chloridoideae</taxon>
        <taxon>Cynodonteae</taxon>
        <taxon>Eleusininae</taxon>
        <taxon>Eleusine</taxon>
    </lineage>
</organism>
<dbReference type="AlphaFoldDB" id="A0AAV5F4W8"/>
<proteinExistence type="inferred from homology"/>
<keyword evidence="9" id="KW-0539">Nucleus</keyword>
<dbReference type="GO" id="GO:0005737">
    <property type="term" value="C:cytoplasm"/>
    <property type="evidence" value="ECO:0007669"/>
    <property type="project" value="UniProtKB-SubCell"/>
</dbReference>
<comment type="caution">
    <text evidence="15">The sequence shown here is derived from an EMBL/GenBank/DDBJ whole genome shotgun (WGS) entry which is preliminary data.</text>
</comment>
<evidence type="ECO:0000313" key="16">
    <source>
        <dbReference type="Proteomes" id="UP001054889"/>
    </source>
</evidence>
<dbReference type="Gene3D" id="1.25.40.10">
    <property type="entry name" value="Tetratricopeptide repeat domain"/>
    <property type="match status" value="4"/>
</dbReference>
<feature type="repeat" description="PPR" evidence="11">
    <location>
        <begin position="466"/>
        <end position="500"/>
    </location>
</feature>
<dbReference type="InterPro" id="IPR023332">
    <property type="entry name" value="Proteasome_alpha-type"/>
</dbReference>
<evidence type="ECO:0000256" key="12">
    <source>
        <dbReference type="PROSITE-ProRule" id="PRU00808"/>
    </source>
</evidence>
<evidence type="ECO:0000259" key="14">
    <source>
        <dbReference type="Pfam" id="PF23276"/>
    </source>
</evidence>
<dbReference type="NCBIfam" id="TIGR00756">
    <property type="entry name" value="PPR"/>
    <property type="match status" value="6"/>
</dbReference>
<evidence type="ECO:0000256" key="5">
    <source>
        <dbReference type="ARBA" id="ARBA00022490"/>
    </source>
</evidence>
<evidence type="ECO:0000313" key="15">
    <source>
        <dbReference type="EMBL" id="GJN30684.1"/>
    </source>
</evidence>
<evidence type="ECO:0000256" key="7">
    <source>
        <dbReference type="ARBA" id="ARBA00022942"/>
    </source>
</evidence>
<comment type="function">
    <text evidence="1">The proteasome is a multicatalytic proteinase complex which is characterized by its ability to cleave peptides with Arg, Phe, Tyr, Leu, and Glu adjacent to the leaving group at neutral or slightly basic pH. The proteasome has an ATP-dependent proteolytic activity.</text>
</comment>